<dbReference type="Gene3D" id="3.40.50.300">
    <property type="entry name" value="P-loop containing nucleotide triphosphate hydrolases"/>
    <property type="match status" value="2"/>
</dbReference>
<dbReference type="GO" id="GO:0070125">
    <property type="term" value="P:mitochondrial translational elongation"/>
    <property type="evidence" value="ECO:0007669"/>
    <property type="project" value="TreeGrafter"/>
</dbReference>
<feature type="region of interest" description="Disordered" evidence="2">
    <location>
        <begin position="273"/>
        <end position="296"/>
    </location>
</feature>
<dbReference type="SMART" id="SM00490">
    <property type="entry name" value="HELICc"/>
    <property type="match status" value="1"/>
</dbReference>
<organism evidence="5">
    <name type="scientific">Pneumocystis jirovecii</name>
    <name type="common">Human pneumocystis pneumonia agent</name>
    <dbReference type="NCBI Taxonomy" id="42068"/>
    <lineage>
        <taxon>Eukaryota</taxon>
        <taxon>Fungi</taxon>
        <taxon>Dikarya</taxon>
        <taxon>Ascomycota</taxon>
        <taxon>Taphrinomycotina</taxon>
        <taxon>Pneumocystomycetes</taxon>
        <taxon>Pneumocystaceae</taxon>
        <taxon>Pneumocystis</taxon>
    </lineage>
</organism>
<dbReference type="VEuPathDB" id="FungiDB:PNEJI1_001043"/>
<dbReference type="FunCoup" id="L0PD20">
    <property type="interactions" value="10"/>
</dbReference>
<dbReference type="STRING" id="1209962.L0PD20"/>
<accession>L0PD20</accession>
<keyword evidence="1" id="KW-0067">ATP-binding</keyword>
<evidence type="ECO:0000256" key="2">
    <source>
        <dbReference type="SAM" id="MobiDB-lite"/>
    </source>
</evidence>
<dbReference type="GO" id="GO:0005759">
    <property type="term" value="C:mitochondrial matrix"/>
    <property type="evidence" value="ECO:0007669"/>
    <property type="project" value="TreeGrafter"/>
</dbReference>
<reference evidence="4 5" key="1">
    <citation type="journal article" date="2012" name="MBio">
        <title>De novo assembly of the Pneumocystis jirovecii genome from a single bronchoalveolar lavage fluid specimen from a patient.</title>
        <authorList>
            <person name="Cisse O.H."/>
            <person name="Pagni M."/>
            <person name="Hauser P.M."/>
        </authorList>
    </citation>
    <scope>NUCLEOTIDE SEQUENCE [LARGE SCALE GENOMIC DNA]</scope>
    <source>
        <strain evidence="4 5">SE8</strain>
    </source>
</reference>
<comment type="caution">
    <text evidence="4">The sequence shown here is derived from an EMBL/GenBank/DDBJ whole genome shotgun (WGS) entry which is preliminary data.</text>
</comment>
<dbReference type="Proteomes" id="UP000010422">
    <property type="component" value="Unassembled WGS sequence"/>
</dbReference>
<dbReference type="InterPro" id="IPR006935">
    <property type="entry name" value="Helicase/UvrB_N"/>
</dbReference>
<evidence type="ECO:0000259" key="3">
    <source>
        <dbReference type="SMART" id="SM00490"/>
    </source>
</evidence>
<feature type="compositionally biased region" description="Basic and acidic residues" evidence="2">
    <location>
        <begin position="277"/>
        <end position="296"/>
    </location>
</feature>
<name>L0PD20_PNEJI</name>
<dbReference type="GO" id="GO:0036121">
    <property type="term" value="F:double-stranded DNA helicase activity"/>
    <property type="evidence" value="ECO:0007669"/>
    <property type="project" value="TreeGrafter"/>
</dbReference>
<feature type="domain" description="Helicase C-terminal" evidence="3">
    <location>
        <begin position="124"/>
        <end position="236"/>
    </location>
</feature>
<dbReference type="GO" id="GO:0016787">
    <property type="term" value="F:hydrolase activity"/>
    <property type="evidence" value="ECO:0007669"/>
    <property type="project" value="InterPro"/>
</dbReference>
<dbReference type="GO" id="GO:0032042">
    <property type="term" value="P:mitochondrial DNA metabolic process"/>
    <property type="evidence" value="ECO:0007669"/>
    <property type="project" value="TreeGrafter"/>
</dbReference>
<dbReference type="InterPro" id="IPR050742">
    <property type="entry name" value="Helicase_Restrict-Modif_Enz"/>
</dbReference>
<keyword evidence="1" id="KW-0347">Helicase</keyword>
<evidence type="ECO:0000313" key="4">
    <source>
        <dbReference type="EMBL" id="CCJ30127.1"/>
    </source>
</evidence>
<keyword evidence="1" id="KW-0547">Nucleotide-binding</keyword>
<dbReference type="EMBL" id="CAKM01000236">
    <property type="protein sequence ID" value="CCJ30127.1"/>
    <property type="molecule type" value="Genomic_DNA"/>
</dbReference>
<dbReference type="Pfam" id="PF00271">
    <property type="entry name" value="Helicase_C"/>
    <property type="match status" value="1"/>
</dbReference>
<gene>
    <name evidence="4" type="ORF">PNEJI1_001043</name>
</gene>
<dbReference type="InterPro" id="IPR027417">
    <property type="entry name" value="P-loop_NTPase"/>
</dbReference>
<dbReference type="GO" id="GO:0005524">
    <property type="term" value="F:ATP binding"/>
    <property type="evidence" value="ECO:0007669"/>
    <property type="project" value="InterPro"/>
</dbReference>
<dbReference type="GO" id="GO:0000403">
    <property type="term" value="F:Y-form DNA binding"/>
    <property type="evidence" value="ECO:0007669"/>
    <property type="project" value="TreeGrafter"/>
</dbReference>
<evidence type="ECO:0000313" key="5">
    <source>
        <dbReference type="Proteomes" id="UP000010422"/>
    </source>
</evidence>
<dbReference type="InterPro" id="IPR001650">
    <property type="entry name" value="Helicase_C-like"/>
</dbReference>
<dbReference type="PANTHER" id="PTHR47396:SF1">
    <property type="entry name" value="ATP-DEPENDENT HELICASE IRC3-RELATED"/>
    <property type="match status" value="1"/>
</dbReference>
<dbReference type="Pfam" id="PF04851">
    <property type="entry name" value="ResIII"/>
    <property type="match status" value="1"/>
</dbReference>
<proteinExistence type="predicted"/>
<dbReference type="InParanoid" id="L0PD20"/>
<dbReference type="GO" id="GO:0061749">
    <property type="term" value="F:forked DNA-dependent helicase activity"/>
    <property type="evidence" value="ECO:0007669"/>
    <property type="project" value="TreeGrafter"/>
</dbReference>
<evidence type="ECO:0000256" key="1">
    <source>
        <dbReference type="ARBA" id="ARBA00022806"/>
    </source>
</evidence>
<sequence>MGRASASGLADITIASVLTMVSQERMHKFNPARFKLILIDEVHHAATPSYMRILQHFSAMSPESKVIVIGFSATIFRLDGLKLGVAIDHIAYHQSLVDLIEQKWYDPERFFAADSLTGSRTSASQYARALIGRKPGKSGATRAIGKTGETGETRIITSKTPKSERLRLLEDFGRQEYPVLVNCGILTEGLCRGSTGDQGLYGAGTNIPNIDCVLLARPTKSHNLFLQMIGRGMRLFPGKSDCHVIDMVGNVSHGILAVPTLFGLDPKEINKEASQGELRRISGSKEKTKSLKHSEGRKSSCLQVSRASPNIKYVEWDFTHDFIKDFELVANVRKFSKLPWIHIKDNKYILSIPIFGFIKVDKDIETGKYLVNLIYKLNSLDAYYASETLRVPGSSAKSHTHKKHRVILSNAISLRNAIFAVDTYVMRNYPRRMVLKNATWRKSPATSTQIALINKINPSINRNINNMTKGLAWDLITKLTHGAKVFSKQTKPTN</sequence>
<keyword evidence="1" id="KW-0378">Hydrolase</keyword>
<dbReference type="PANTHER" id="PTHR47396">
    <property type="entry name" value="TYPE I RESTRICTION ENZYME ECOKI R PROTEIN"/>
    <property type="match status" value="1"/>
</dbReference>
<dbReference type="AlphaFoldDB" id="L0PD20"/>
<protein>
    <recommendedName>
        <fullName evidence="3">Helicase C-terminal domain-containing protein</fullName>
    </recommendedName>
</protein>
<dbReference type="SUPFAM" id="SSF52540">
    <property type="entry name" value="P-loop containing nucleoside triphosphate hydrolases"/>
    <property type="match status" value="1"/>
</dbReference>